<keyword evidence="3" id="KW-1185">Reference proteome</keyword>
<reference evidence="2 3" key="1">
    <citation type="submission" date="2019-06" db="EMBL/GenBank/DDBJ databases">
        <title>Sequencing the genomes of 1000 actinobacteria strains.</title>
        <authorList>
            <person name="Klenk H.-P."/>
        </authorList>
    </citation>
    <scope>NUCLEOTIDE SEQUENCE [LARGE SCALE GENOMIC DNA]</scope>
    <source>
        <strain evidence="2 3">DSM 18607</strain>
    </source>
</reference>
<gene>
    <name evidence="2" type="ORF">FB458_0259</name>
</gene>
<evidence type="ECO:0000259" key="1">
    <source>
        <dbReference type="Pfam" id="PF07811"/>
    </source>
</evidence>
<feature type="domain" description="TadE-like" evidence="1">
    <location>
        <begin position="2"/>
        <end position="34"/>
    </location>
</feature>
<dbReference type="Proteomes" id="UP000317893">
    <property type="component" value="Unassembled WGS sequence"/>
</dbReference>
<accession>A0A542DVY7</accession>
<dbReference type="AlphaFoldDB" id="A0A542DVY7"/>
<dbReference type="Pfam" id="PF07811">
    <property type="entry name" value="TadE"/>
    <property type="match status" value="1"/>
</dbReference>
<evidence type="ECO:0000313" key="3">
    <source>
        <dbReference type="Proteomes" id="UP000317893"/>
    </source>
</evidence>
<sequence>MVSVLVVVIGMGVLQLALVLHVRNTLVSCASEGALLGARLGAQPGEGAARTRDLAQRSLAAAYSQDVTQTTVTTPDGVQVVEVTVVAPLPVLGLLGPSGSLTVHGRAFLESQR</sequence>
<dbReference type="OrthoDB" id="3254574at2"/>
<dbReference type="EMBL" id="VFMN01000001">
    <property type="protein sequence ID" value="TQJ07205.1"/>
    <property type="molecule type" value="Genomic_DNA"/>
</dbReference>
<organism evidence="2 3">
    <name type="scientific">Lapillicoccus jejuensis</name>
    <dbReference type="NCBI Taxonomy" id="402171"/>
    <lineage>
        <taxon>Bacteria</taxon>
        <taxon>Bacillati</taxon>
        <taxon>Actinomycetota</taxon>
        <taxon>Actinomycetes</taxon>
        <taxon>Micrococcales</taxon>
        <taxon>Intrasporangiaceae</taxon>
        <taxon>Lapillicoccus</taxon>
    </lineage>
</organism>
<proteinExistence type="predicted"/>
<comment type="caution">
    <text evidence="2">The sequence shown here is derived from an EMBL/GenBank/DDBJ whole genome shotgun (WGS) entry which is preliminary data.</text>
</comment>
<protein>
    <recommendedName>
        <fullName evidence="1">TadE-like domain-containing protein</fullName>
    </recommendedName>
</protein>
<dbReference type="InterPro" id="IPR012495">
    <property type="entry name" value="TadE-like_dom"/>
</dbReference>
<name>A0A542DVY7_9MICO</name>
<evidence type="ECO:0000313" key="2">
    <source>
        <dbReference type="EMBL" id="TQJ07205.1"/>
    </source>
</evidence>